<dbReference type="EMBL" id="JAGINW010000001">
    <property type="protein sequence ID" value="MBP2319990.1"/>
    <property type="molecule type" value="Genomic_DNA"/>
</dbReference>
<dbReference type="GO" id="GO:0005524">
    <property type="term" value="F:ATP binding"/>
    <property type="evidence" value="ECO:0007669"/>
    <property type="project" value="UniProtKB-KW"/>
</dbReference>
<evidence type="ECO:0000313" key="6">
    <source>
        <dbReference type="Proteomes" id="UP001519332"/>
    </source>
</evidence>
<dbReference type="SUPFAM" id="SSF52540">
    <property type="entry name" value="P-loop containing nucleoside triphosphate hydrolases"/>
    <property type="match status" value="1"/>
</dbReference>
<reference evidence="5 6" key="1">
    <citation type="submission" date="2021-03" db="EMBL/GenBank/DDBJ databases">
        <title>Sequencing the genomes of 1000 actinobacteria strains.</title>
        <authorList>
            <person name="Klenk H.-P."/>
        </authorList>
    </citation>
    <scope>NUCLEOTIDE SEQUENCE [LARGE SCALE GENOMIC DNA]</scope>
    <source>
        <strain evidence="5 6">DSM 46670</strain>
    </source>
</reference>
<dbReference type="PANTHER" id="PTHR42939:SF1">
    <property type="entry name" value="ABC TRANSPORTER ATP-BINDING PROTEIN ALBC-RELATED"/>
    <property type="match status" value="1"/>
</dbReference>
<dbReference type="InterPro" id="IPR027417">
    <property type="entry name" value="P-loop_NTPase"/>
</dbReference>
<keyword evidence="2" id="KW-0547">Nucleotide-binding</keyword>
<proteinExistence type="predicted"/>
<keyword evidence="3 5" id="KW-0067">ATP-binding</keyword>
<organism evidence="5 6">
    <name type="scientific">Kibdelosporangium banguiense</name>
    <dbReference type="NCBI Taxonomy" id="1365924"/>
    <lineage>
        <taxon>Bacteria</taxon>
        <taxon>Bacillati</taxon>
        <taxon>Actinomycetota</taxon>
        <taxon>Actinomycetes</taxon>
        <taxon>Pseudonocardiales</taxon>
        <taxon>Pseudonocardiaceae</taxon>
        <taxon>Kibdelosporangium</taxon>
    </lineage>
</organism>
<dbReference type="RefSeq" id="WP_209633741.1">
    <property type="nucleotide sequence ID" value="NZ_JAGINW010000001.1"/>
</dbReference>
<protein>
    <submittedName>
        <fullName evidence="5">ABC-2 type transport system ATP-binding protein</fullName>
    </submittedName>
</protein>
<dbReference type="InterPro" id="IPR003439">
    <property type="entry name" value="ABC_transporter-like_ATP-bd"/>
</dbReference>
<dbReference type="Pfam" id="PF00005">
    <property type="entry name" value="ABC_tran"/>
    <property type="match status" value="1"/>
</dbReference>
<dbReference type="Gene3D" id="3.40.50.300">
    <property type="entry name" value="P-loop containing nucleotide triphosphate hydrolases"/>
    <property type="match status" value="1"/>
</dbReference>
<evidence type="ECO:0000256" key="2">
    <source>
        <dbReference type="ARBA" id="ARBA00022741"/>
    </source>
</evidence>
<keyword evidence="1" id="KW-0813">Transport</keyword>
<comment type="caution">
    <text evidence="5">The sequence shown here is derived from an EMBL/GenBank/DDBJ whole genome shotgun (WGS) entry which is preliminary data.</text>
</comment>
<dbReference type="InterPro" id="IPR051782">
    <property type="entry name" value="ABC_Transporter_VariousFunc"/>
</dbReference>
<sequence>MTTVTGLGKRYRANWALRDCGFELKRGRVTALVGANGAGKTTLLTLLAGLMPPDEGTVHSEGRVRFVAQDKPLYKRFTVAEMLMQAEQLNNVWDQRKAERWLRMFNVPLDRQCGRLSSGQHAQVAFAAALGAVPDVLLLDEPLANLDPLVRKKVMAELLDEVADGKMSLVLSTHVVGELSGVADEILLLSRGHLVLDGELDELMTQHLYYVGPRSDEPPSGEVVQARHRQQQSTFLVRDQSAADLDGPWITRPVSVEDLVLAYLDREDAK</sequence>
<dbReference type="SMART" id="SM00382">
    <property type="entry name" value="AAA"/>
    <property type="match status" value="1"/>
</dbReference>
<dbReference type="Proteomes" id="UP001519332">
    <property type="component" value="Unassembled WGS sequence"/>
</dbReference>
<name>A0ABS4T6D4_9PSEU</name>
<evidence type="ECO:0000313" key="5">
    <source>
        <dbReference type="EMBL" id="MBP2319990.1"/>
    </source>
</evidence>
<feature type="domain" description="ABC transporter" evidence="4">
    <location>
        <begin position="2"/>
        <end position="216"/>
    </location>
</feature>
<dbReference type="PROSITE" id="PS50893">
    <property type="entry name" value="ABC_TRANSPORTER_2"/>
    <property type="match status" value="1"/>
</dbReference>
<accession>A0ABS4T6D4</accession>
<dbReference type="PANTHER" id="PTHR42939">
    <property type="entry name" value="ABC TRANSPORTER ATP-BINDING PROTEIN ALBC-RELATED"/>
    <property type="match status" value="1"/>
</dbReference>
<dbReference type="InterPro" id="IPR003593">
    <property type="entry name" value="AAA+_ATPase"/>
</dbReference>
<gene>
    <name evidence="5" type="ORF">JOF56_000375</name>
</gene>
<keyword evidence="6" id="KW-1185">Reference proteome</keyword>
<evidence type="ECO:0000256" key="3">
    <source>
        <dbReference type="ARBA" id="ARBA00022840"/>
    </source>
</evidence>
<evidence type="ECO:0000256" key="1">
    <source>
        <dbReference type="ARBA" id="ARBA00022448"/>
    </source>
</evidence>
<evidence type="ECO:0000259" key="4">
    <source>
        <dbReference type="PROSITE" id="PS50893"/>
    </source>
</evidence>